<evidence type="ECO:0000256" key="1">
    <source>
        <dbReference type="SAM" id="MobiDB-lite"/>
    </source>
</evidence>
<organism evidence="2">
    <name type="scientific">Cacopsylla melanoneura</name>
    <dbReference type="NCBI Taxonomy" id="428564"/>
    <lineage>
        <taxon>Eukaryota</taxon>
        <taxon>Metazoa</taxon>
        <taxon>Ecdysozoa</taxon>
        <taxon>Arthropoda</taxon>
        <taxon>Hexapoda</taxon>
        <taxon>Insecta</taxon>
        <taxon>Pterygota</taxon>
        <taxon>Neoptera</taxon>
        <taxon>Paraneoptera</taxon>
        <taxon>Hemiptera</taxon>
        <taxon>Sternorrhyncha</taxon>
        <taxon>Psylloidea</taxon>
        <taxon>Psyllidae</taxon>
        <taxon>Psyllinae</taxon>
        <taxon>Cacopsylla</taxon>
    </lineage>
</organism>
<protein>
    <recommendedName>
        <fullName evidence="3">Reverse transcriptase</fullName>
    </recommendedName>
</protein>
<dbReference type="EMBL" id="HBUF01576400">
    <property type="protein sequence ID" value="CAG6768474.1"/>
    <property type="molecule type" value="Transcribed_RNA"/>
</dbReference>
<evidence type="ECO:0000313" key="2">
    <source>
        <dbReference type="EMBL" id="CAG6768474.1"/>
    </source>
</evidence>
<sequence>MKKKKKDSIADEIREIEELNKEGEDRKFYQAMKKIKKDFQPRTKGCRNKDGTIETDEKKMMERWTNHFKTLLNKDCTNETEQEHESSDLNPVEEEVPSTEEVSKVIRNMKNNRAPGEDGIVAELIKCGGNKVQEAIHDILKEVWISETMPDSWNIGVICPIHKGKGDKANCQNYRGI</sequence>
<feature type="region of interest" description="Disordered" evidence="1">
    <location>
        <begin position="75"/>
        <end position="98"/>
    </location>
</feature>
<dbReference type="AlphaFoldDB" id="A0A8D9ANI1"/>
<accession>A0A8D9ANI1</accession>
<evidence type="ECO:0008006" key="3">
    <source>
        <dbReference type="Google" id="ProtNLM"/>
    </source>
</evidence>
<proteinExistence type="predicted"/>
<name>A0A8D9ANI1_9HEMI</name>
<reference evidence="2" key="1">
    <citation type="submission" date="2021-05" db="EMBL/GenBank/DDBJ databases">
        <authorList>
            <person name="Alioto T."/>
            <person name="Alioto T."/>
            <person name="Gomez Garrido J."/>
        </authorList>
    </citation>
    <scope>NUCLEOTIDE SEQUENCE</scope>
</reference>
<dbReference type="PANTHER" id="PTHR19446">
    <property type="entry name" value="REVERSE TRANSCRIPTASES"/>
    <property type="match status" value="1"/>
</dbReference>